<feature type="non-terminal residue" evidence="4">
    <location>
        <position position="1"/>
    </location>
</feature>
<comment type="caution">
    <text evidence="4">The sequence shown here is derived from an EMBL/GenBank/DDBJ whole genome shotgun (WGS) entry which is preliminary data.</text>
</comment>
<evidence type="ECO:0000259" key="3">
    <source>
        <dbReference type="Pfam" id="PF07987"/>
    </source>
</evidence>
<dbReference type="InterPro" id="IPR012533">
    <property type="entry name" value="YcnI-copper_dom"/>
</dbReference>
<keyword evidence="5" id="KW-1185">Reference proteome</keyword>
<gene>
    <name evidence="4" type="ORF">INT45_005724</name>
</gene>
<dbReference type="OrthoDB" id="4234at2759"/>
<feature type="compositionally biased region" description="Low complexity" evidence="1">
    <location>
        <begin position="77"/>
        <end position="89"/>
    </location>
</feature>
<proteinExistence type="predicted"/>
<dbReference type="Gene3D" id="2.60.40.2230">
    <property type="entry name" value="Uncharacterised protein YcnI-like PF07987, DUF1775"/>
    <property type="match status" value="1"/>
</dbReference>
<sequence length="207" mass="22059">STLLALALLALQTTYAHPHFTVEEALPGTTLNTSIAINHGCKGSPTTEVLITVPEEITSIEPIDVANFTLSIDYRNSSQQGDSGNNGSQAISGFRWSGNLDPSTPQEFAMVIGIPNLDVSQGNVTLYFPTTQTCANATVEMAGQEAPFITVTNELSDEHAGHNHDDEHDHDHDHDHNESGAQKLSRGSFAGTVGALMLGIGYNFLAN</sequence>
<protein>
    <recommendedName>
        <fullName evidence="3">YncI copper-binding domain-containing protein</fullName>
    </recommendedName>
</protein>
<feature type="region of interest" description="Disordered" evidence="1">
    <location>
        <begin position="158"/>
        <end position="184"/>
    </location>
</feature>
<dbReference type="Proteomes" id="UP000646827">
    <property type="component" value="Unassembled WGS sequence"/>
</dbReference>
<feature type="chain" id="PRO_5034695402" description="YncI copper-binding domain-containing protein" evidence="2">
    <location>
        <begin position="17"/>
        <end position="207"/>
    </location>
</feature>
<evidence type="ECO:0000256" key="2">
    <source>
        <dbReference type="SAM" id="SignalP"/>
    </source>
</evidence>
<feature type="compositionally biased region" description="Basic and acidic residues" evidence="1">
    <location>
        <begin position="158"/>
        <end position="178"/>
    </location>
</feature>
<feature type="region of interest" description="Disordered" evidence="1">
    <location>
        <begin position="77"/>
        <end position="97"/>
    </location>
</feature>
<dbReference type="AlphaFoldDB" id="A0A8H7SCB8"/>
<dbReference type="InterPro" id="IPR038507">
    <property type="entry name" value="YcnI-like_sf"/>
</dbReference>
<keyword evidence="2" id="KW-0732">Signal</keyword>
<dbReference type="EMBL" id="JAEPRB010000013">
    <property type="protein sequence ID" value="KAG2226759.1"/>
    <property type="molecule type" value="Genomic_DNA"/>
</dbReference>
<organism evidence="4 5">
    <name type="scientific">Circinella minor</name>
    <dbReference type="NCBI Taxonomy" id="1195481"/>
    <lineage>
        <taxon>Eukaryota</taxon>
        <taxon>Fungi</taxon>
        <taxon>Fungi incertae sedis</taxon>
        <taxon>Mucoromycota</taxon>
        <taxon>Mucoromycotina</taxon>
        <taxon>Mucoromycetes</taxon>
        <taxon>Mucorales</taxon>
        <taxon>Lichtheimiaceae</taxon>
        <taxon>Circinella</taxon>
    </lineage>
</organism>
<reference evidence="4 5" key="1">
    <citation type="submission" date="2020-12" db="EMBL/GenBank/DDBJ databases">
        <title>Metabolic potential, ecology and presence of endohyphal bacteria is reflected in genomic diversity of Mucoromycotina.</title>
        <authorList>
            <person name="Muszewska A."/>
            <person name="Okrasinska A."/>
            <person name="Steczkiewicz K."/>
            <person name="Drgas O."/>
            <person name="Orlowska M."/>
            <person name="Perlinska-Lenart U."/>
            <person name="Aleksandrzak-Piekarczyk T."/>
            <person name="Szatraj K."/>
            <person name="Zielenkiewicz U."/>
            <person name="Pilsyk S."/>
            <person name="Malc E."/>
            <person name="Mieczkowski P."/>
            <person name="Kruszewska J.S."/>
            <person name="Biernat P."/>
            <person name="Pawlowska J."/>
        </authorList>
    </citation>
    <scope>NUCLEOTIDE SEQUENCE [LARGE SCALE GENOMIC DNA]</scope>
    <source>
        <strain evidence="4 5">CBS 142.35</strain>
    </source>
</reference>
<accession>A0A8H7SCB8</accession>
<evidence type="ECO:0000313" key="5">
    <source>
        <dbReference type="Proteomes" id="UP000646827"/>
    </source>
</evidence>
<evidence type="ECO:0000313" key="4">
    <source>
        <dbReference type="EMBL" id="KAG2226759.1"/>
    </source>
</evidence>
<feature type="signal peptide" evidence="2">
    <location>
        <begin position="1"/>
        <end position="16"/>
    </location>
</feature>
<evidence type="ECO:0000256" key="1">
    <source>
        <dbReference type="SAM" id="MobiDB-lite"/>
    </source>
</evidence>
<name>A0A8H7SCB8_9FUNG</name>
<dbReference type="Pfam" id="PF07987">
    <property type="entry name" value="DUF1775"/>
    <property type="match status" value="1"/>
</dbReference>
<feature type="domain" description="YncI copper-binding" evidence="3">
    <location>
        <begin position="17"/>
        <end position="139"/>
    </location>
</feature>